<comment type="caution">
    <text evidence="2">The sequence shown here is derived from an EMBL/GenBank/DDBJ whole genome shotgun (WGS) entry which is preliminary data.</text>
</comment>
<feature type="region of interest" description="Disordered" evidence="1">
    <location>
        <begin position="79"/>
        <end position="112"/>
    </location>
</feature>
<proteinExistence type="predicted"/>
<evidence type="ECO:0000313" key="3">
    <source>
        <dbReference type="Proteomes" id="UP001159363"/>
    </source>
</evidence>
<dbReference type="Proteomes" id="UP001159363">
    <property type="component" value="Chromosome 7"/>
</dbReference>
<protein>
    <submittedName>
        <fullName evidence="2">Uncharacterized protein</fullName>
    </submittedName>
</protein>
<gene>
    <name evidence="2" type="ORF">PR048_021206</name>
</gene>
<evidence type="ECO:0000256" key="1">
    <source>
        <dbReference type="SAM" id="MobiDB-lite"/>
    </source>
</evidence>
<sequence length="304" mass="33746">MHVILLKLTRELDKVKKMKRVNVVLRGVRQVRRQAETVQELLSVVSGTLGRGRGGEIPEKTRRPVVPFGTIVRCENLGATPPGVEAGSPRWETSSLAATPPRPHFSGSQQNKYHKCLPENDKFKQTTALDISLAMKSSEVKSSDLGAQDLLPFVIPSHTLALAESICHDKSSRFSSCRDVVVVLIDLTTNIPYRTTGFDWHLALPISSMTGRHMVAQPLEQNERVGGEIWAGQRGFESRCWRLRVGETGGTRENQLTSGIPTCEIPGVTRPGIEPSSPWWEVSRLTAQPPRPHKNEDFISTFIN</sequence>
<reference evidence="2 3" key="1">
    <citation type="submission" date="2023-02" db="EMBL/GenBank/DDBJ databases">
        <title>LHISI_Scaffold_Assembly.</title>
        <authorList>
            <person name="Stuart O.P."/>
            <person name="Cleave R."/>
            <person name="Magrath M.J.L."/>
            <person name="Mikheyev A.S."/>
        </authorList>
    </citation>
    <scope>NUCLEOTIDE SEQUENCE [LARGE SCALE GENOMIC DNA]</scope>
    <source>
        <strain evidence="2">Daus_M_001</strain>
        <tissue evidence="2">Leg muscle</tissue>
    </source>
</reference>
<name>A0ABQ9GXJ0_9NEOP</name>
<dbReference type="EMBL" id="JARBHB010000008">
    <property type="protein sequence ID" value="KAJ8876759.1"/>
    <property type="molecule type" value="Genomic_DNA"/>
</dbReference>
<evidence type="ECO:0000313" key="2">
    <source>
        <dbReference type="EMBL" id="KAJ8876759.1"/>
    </source>
</evidence>
<accession>A0ABQ9GXJ0</accession>
<organism evidence="2 3">
    <name type="scientific">Dryococelus australis</name>
    <dbReference type="NCBI Taxonomy" id="614101"/>
    <lineage>
        <taxon>Eukaryota</taxon>
        <taxon>Metazoa</taxon>
        <taxon>Ecdysozoa</taxon>
        <taxon>Arthropoda</taxon>
        <taxon>Hexapoda</taxon>
        <taxon>Insecta</taxon>
        <taxon>Pterygota</taxon>
        <taxon>Neoptera</taxon>
        <taxon>Polyneoptera</taxon>
        <taxon>Phasmatodea</taxon>
        <taxon>Verophasmatodea</taxon>
        <taxon>Anareolatae</taxon>
        <taxon>Phasmatidae</taxon>
        <taxon>Eurycanthinae</taxon>
        <taxon>Dryococelus</taxon>
    </lineage>
</organism>
<keyword evidence="3" id="KW-1185">Reference proteome</keyword>